<dbReference type="Proteomes" id="UP001166251">
    <property type="component" value="Unassembled WGS sequence"/>
</dbReference>
<organism evidence="1 2">
    <name type="scientific">Neiella holothuriorum</name>
    <dbReference type="NCBI Taxonomy" id="2870530"/>
    <lineage>
        <taxon>Bacteria</taxon>
        <taxon>Pseudomonadati</taxon>
        <taxon>Pseudomonadota</taxon>
        <taxon>Gammaproteobacteria</taxon>
        <taxon>Alteromonadales</taxon>
        <taxon>Echinimonadaceae</taxon>
        <taxon>Neiella</taxon>
    </lineage>
</organism>
<proteinExistence type="predicted"/>
<evidence type="ECO:0000313" key="1">
    <source>
        <dbReference type="EMBL" id="MBW8189433.1"/>
    </source>
</evidence>
<dbReference type="EMBL" id="JAHZSS010000001">
    <property type="protein sequence ID" value="MBW8189433.1"/>
    <property type="molecule type" value="Genomic_DNA"/>
</dbReference>
<dbReference type="RefSeq" id="WP_220102126.1">
    <property type="nucleotide sequence ID" value="NZ_JAHZSS010000001.1"/>
</dbReference>
<dbReference type="InterPro" id="IPR043129">
    <property type="entry name" value="ATPase_NBD"/>
</dbReference>
<keyword evidence="2" id="KW-1185">Reference proteome</keyword>
<evidence type="ECO:0000313" key="2">
    <source>
        <dbReference type="Proteomes" id="UP001166251"/>
    </source>
</evidence>
<name>A0ABS7EAS2_9GAMM</name>
<evidence type="ECO:0008006" key="3">
    <source>
        <dbReference type="Google" id="ProtNLM"/>
    </source>
</evidence>
<dbReference type="SUPFAM" id="SSF53067">
    <property type="entry name" value="Actin-like ATPase domain"/>
    <property type="match status" value="1"/>
</dbReference>
<comment type="caution">
    <text evidence="1">The sequence shown here is derived from an EMBL/GenBank/DDBJ whole genome shotgun (WGS) entry which is preliminary data.</text>
</comment>
<accession>A0ABS7EAS2</accession>
<gene>
    <name evidence="1" type="ORF">K0504_00170</name>
</gene>
<sequence>MDVPGWLKPTSDCQLFIGLSASQATVLLSAKGKSIDRIVIPEQTASACFEPLQQLLVQHKFKRPDVTLVLADDCYQQAELDKPAVPDEEVAAALQWSVKELISIEPDNMQLDYYDMATAGTRKQVMVIAAEREWLKDWGHMLVSKLRGQLQQVLVEELSLLNLFSEDEVPTVLLWQKPGREVRLLLIHKQQLYLSRSLRGSANLENMASEILPSVIDSLSLEVQRALDYFESNLRQPPVKLVKLAVPEACRQLVQQHMSANLAVAVAPLDEETLADFNPTEDVAVLPLLAARMGQMTTAQSELEATEVEPTL</sequence>
<dbReference type="Gene3D" id="3.30.420.380">
    <property type="match status" value="1"/>
</dbReference>
<protein>
    <recommendedName>
        <fullName evidence="3">MSHA biogenesis protein MshI</fullName>
    </recommendedName>
</protein>
<reference evidence="1" key="1">
    <citation type="submission" date="2021-07" db="EMBL/GenBank/DDBJ databases">
        <title>Neiella marina sp. nov., isolated from the intestinal content of sea cucumber Apostichopus japonicus.</title>
        <authorList>
            <person name="Bai X."/>
        </authorList>
    </citation>
    <scope>NUCLEOTIDE SEQUENCE</scope>
    <source>
        <strain evidence="1">126</strain>
    </source>
</reference>